<evidence type="ECO:0000256" key="8">
    <source>
        <dbReference type="ARBA" id="ARBA00022833"/>
    </source>
</evidence>
<name>A0A7J0FPF8_9ERIC</name>
<dbReference type="GO" id="GO:0016567">
    <property type="term" value="P:protein ubiquitination"/>
    <property type="evidence" value="ECO:0007669"/>
    <property type="project" value="UniProtKB-UniPathway"/>
</dbReference>
<dbReference type="PROSITE" id="PS00518">
    <property type="entry name" value="ZF_RING_1"/>
    <property type="match status" value="1"/>
</dbReference>
<evidence type="ECO:0000256" key="12">
    <source>
        <dbReference type="SAM" id="MobiDB-lite"/>
    </source>
</evidence>
<feature type="region of interest" description="Disordered" evidence="12">
    <location>
        <begin position="410"/>
        <end position="437"/>
    </location>
</feature>
<dbReference type="OrthoDB" id="6270329at2759"/>
<feature type="region of interest" description="Disordered" evidence="12">
    <location>
        <begin position="310"/>
        <end position="334"/>
    </location>
</feature>
<dbReference type="InterPro" id="IPR001841">
    <property type="entry name" value="Znf_RING"/>
</dbReference>
<keyword evidence="11" id="KW-0256">Endoplasmic reticulum</keyword>
<feature type="domain" description="RING-type" evidence="13">
    <location>
        <begin position="149"/>
        <end position="190"/>
    </location>
</feature>
<evidence type="ECO:0000256" key="7">
    <source>
        <dbReference type="ARBA" id="ARBA00022786"/>
    </source>
</evidence>
<evidence type="ECO:0000256" key="10">
    <source>
        <dbReference type="PROSITE-ProRule" id="PRU00175"/>
    </source>
</evidence>
<feature type="compositionally biased region" description="Low complexity" evidence="12">
    <location>
        <begin position="23"/>
        <end position="32"/>
    </location>
</feature>
<keyword evidence="4 11" id="KW-0808">Transferase</keyword>
<evidence type="ECO:0000256" key="1">
    <source>
        <dbReference type="ARBA" id="ARBA00000900"/>
    </source>
</evidence>
<feature type="region of interest" description="Disordered" evidence="12">
    <location>
        <begin position="1"/>
        <end position="32"/>
    </location>
</feature>
<comment type="caution">
    <text evidence="14">The sequence shown here is derived from an EMBL/GenBank/DDBJ whole genome shotgun (WGS) entry which is preliminary data.</text>
</comment>
<evidence type="ECO:0000256" key="4">
    <source>
        <dbReference type="ARBA" id="ARBA00022679"/>
    </source>
</evidence>
<evidence type="ECO:0000256" key="3">
    <source>
        <dbReference type="ARBA" id="ARBA00004906"/>
    </source>
</evidence>
<dbReference type="AlphaFoldDB" id="A0A7J0FPF8"/>
<dbReference type="GO" id="GO:0005789">
    <property type="term" value="C:endoplasmic reticulum membrane"/>
    <property type="evidence" value="ECO:0007669"/>
    <property type="project" value="UniProtKB-SubCell"/>
</dbReference>
<dbReference type="InterPro" id="IPR027370">
    <property type="entry name" value="Znf-RING_euk"/>
</dbReference>
<keyword evidence="5 11" id="KW-0479">Metal-binding</keyword>
<evidence type="ECO:0000259" key="13">
    <source>
        <dbReference type="PROSITE" id="PS50089"/>
    </source>
</evidence>
<comment type="domain">
    <text evidence="11">The RING-type zinc finger domain is responsible for E3 ligase activity.</text>
</comment>
<proteinExistence type="predicted"/>
<dbReference type="FunFam" id="3.30.40.10:FF:000365">
    <property type="entry name" value="Zinc finger family protein"/>
    <property type="match status" value="1"/>
</dbReference>
<comment type="subcellular location">
    <subcellularLocation>
        <location evidence="2">Endomembrane system</location>
    </subcellularLocation>
    <subcellularLocation>
        <location evidence="11">Endoplasmic reticulum membrane</location>
        <topology evidence="11">Single-pass type IV membrane protein</topology>
    </subcellularLocation>
</comment>
<dbReference type="EC" id="2.3.2.27" evidence="11"/>
<evidence type="ECO:0000256" key="6">
    <source>
        <dbReference type="ARBA" id="ARBA00022771"/>
    </source>
</evidence>
<comment type="function">
    <text evidence="11">E3 ubiquitin-protein ligase.</text>
</comment>
<dbReference type="InterPro" id="IPR013083">
    <property type="entry name" value="Znf_RING/FYVE/PHD"/>
</dbReference>
<comment type="pathway">
    <text evidence="3 11">Protein modification; protein ubiquitination.</text>
</comment>
<dbReference type="SUPFAM" id="SSF57850">
    <property type="entry name" value="RING/U-box"/>
    <property type="match status" value="1"/>
</dbReference>
<dbReference type="CDD" id="cd16745">
    <property type="entry name" value="RING-HC_AtRMA-like"/>
    <property type="match status" value="1"/>
</dbReference>
<comment type="catalytic activity">
    <reaction evidence="1 11">
        <text>S-ubiquitinyl-[E2 ubiquitin-conjugating enzyme]-L-cysteine + [acceptor protein]-L-lysine = [E2 ubiquitin-conjugating enzyme]-L-cysteine + N(6)-ubiquitinyl-[acceptor protein]-L-lysine.</text>
        <dbReference type="EC" id="2.3.2.27"/>
    </reaction>
</comment>
<dbReference type="InterPro" id="IPR045103">
    <property type="entry name" value="RNF5/RNF185-like"/>
</dbReference>
<dbReference type="GO" id="GO:0006511">
    <property type="term" value="P:ubiquitin-dependent protein catabolic process"/>
    <property type="evidence" value="ECO:0007669"/>
    <property type="project" value="UniProtKB-UniRule"/>
</dbReference>
<dbReference type="EMBL" id="BJWL01000013">
    <property type="protein sequence ID" value="GFY99827.1"/>
    <property type="molecule type" value="Genomic_DNA"/>
</dbReference>
<dbReference type="UniPathway" id="UPA00143"/>
<dbReference type="GO" id="GO:0008270">
    <property type="term" value="F:zinc ion binding"/>
    <property type="evidence" value="ECO:0007669"/>
    <property type="project" value="UniProtKB-KW"/>
</dbReference>
<keyword evidence="9" id="KW-0472">Membrane</keyword>
<evidence type="ECO:0000313" key="15">
    <source>
        <dbReference type="Proteomes" id="UP000585474"/>
    </source>
</evidence>
<feature type="compositionally biased region" description="Polar residues" evidence="12">
    <location>
        <begin position="311"/>
        <end position="320"/>
    </location>
</feature>
<dbReference type="Pfam" id="PF13445">
    <property type="entry name" value="zf-RING_UBOX"/>
    <property type="match status" value="1"/>
</dbReference>
<evidence type="ECO:0000256" key="5">
    <source>
        <dbReference type="ARBA" id="ARBA00022723"/>
    </source>
</evidence>
<dbReference type="Proteomes" id="UP000585474">
    <property type="component" value="Unassembled WGS sequence"/>
</dbReference>
<organism evidence="14 15">
    <name type="scientific">Actinidia rufa</name>
    <dbReference type="NCBI Taxonomy" id="165716"/>
    <lineage>
        <taxon>Eukaryota</taxon>
        <taxon>Viridiplantae</taxon>
        <taxon>Streptophyta</taxon>
        <taxon>Embryophyta</taxon>
        <taxon>Tracheophyta</taxon>
        <taxon>Spermatophyta</taxon>
        <taxon>Magnoliopsida</taxon>
        <taxon>eudicotyledons</taxon>
        <taxon>Gunneridae</taxon>
        <taxon>Pentapetalae</taxon>
        <taxon>asterids</taxon>
        <taxon>Ericales</taxon>
        <taxon>Actinidiaceae</taxon>
        <taxon>Actinidia</taxon>
    </lineage>
</organism>
<keyword evidence="8 11" id="KW-0862">Zinc</keyword>
<dbReference type="InterPro" id="IPR017907">
    <property type="entry name" value="Znf_RING_CS"/>
</dbReference>
<dbReference type="SMART" id="SM00184">
    <property type="entry name" value="RING"/>
    <property type="match status" value="1"/>
</dbReference>
<keyword evidence="15" id="KW-1185">Reference proteome</keyword>
<dbReference type="GO" id="GO:0061630">
    <property type="term" value="F:ubiquitin protein ligase activity"/>
    <property type="evidence" value="ECO:0007669"/>
    <property type="project" value="UniProtKB-UniRule"/>
</dbReference>
<reference evidence="14 15" key="1">
    <citation type="submission" date="2019-07" db="EMBL/GenBank/DDBJ databases">
        <title>De Novo Assembly of kiwifruit Actinidia rufa.</title>
        <authorList>
            <person name="Sugita-Konishi S."/>
            <person name="Sato K."/>
            <person name="Mori E."/>
            <person name="Abe Y."/>
            <person name="Kisaki G."/>
            <person name="Hamano K."/>
            <person name="Suezawa K."/>
            <person name="Otani M."/>
            <person name="Fukuda T."/>
            <person name="Manabe T."/>
            <person name="Gomi K."/>
            <person name="Tabuchi M."/>
            <person name="Akimitsu K."/>
            <person name="Kataoka I."/>
        </authorList>
    </citation>
    <scope>NUCLEOTIDE SEQUENCE [LARGE SCALE GENOMIC DNA]</scope>
    <source>
        <strain evidence="15">cv. Fuchu</strain>
    </source>
</reference>
<evidence type="ECO:0000256" key="11">
    <source>
        <dbReference type="RuleBase" id="RU369090"/>
    </source>
</evidence>
<protein>
    <recommendedName>
        <fullName evidence="11">E3 ubiquitin-protein ligase RMA</fullName>
        <ecNumber evidence="11">2.3.2.27</ecNumber>
    </recommendedName>
    <alternativeName>
        <fullName evidence="11">Protein RING membrane-anchor</fullName>
    </alternativeName>
    <alternativeName>
        <fullName evidence="11">RING-type E3 ubiquitin transferase RMA</fullName>
    </alternativeName>
</protein>
<keyword evidence="7 11" id="KW-0833">Ubl conjugation pathway</keyword>
<dbReference type="Gene3D" id="3.30.40.10">
    <property type="entry name" value="Zinc/RING finger domain, C3HC4 (zinc finger)"/>
    <property type="match status" value="1"/>
</dbReference>
<dbReference type="PANTHER" id="PTHR12313">
    <property type="entry name" value="E3 UBIQUITIN-PROTEIN LIGASE RNF5-RELATED"/>
    <property type="match status" value="1"/>
</dbReference>
<evidence type="ECO:0000313" key="14">
    <source>
        <dbReference type="EMBL" id="GFY99827.1"/>
    </source>
</evidence>
<gene>
    <name evidence="14" type="ORF">Acr_13g0012270</name>
</gene>
<evidence type="ECO:0000256" key="2">
    <source>
        <dbReference type="ARBA" id="ARBA00004308"/>
    </source>
</evidence>
<sequence length="437" mass="48847">MGDETPNAMNLDLNLGPSPSPDNELGSGSGSLSNESVNLGDWIDRQPYNRHRDALRLRPRQRLRSYLQPVSIPPETRNIALELMINFSNGGGTAGGGLQTGEGNVSSEGRNDEAIKTCENNVTHEGNDVLGKMEDEEKGNGEVGSLFDCNICLDLARNPVVTCCGHLFCWPCLYRWLHVHSDAKECPVCKGEVAIKNLTPIYGRGNSIHEPEEDPTLKIPARPQARRIESWRQTIRRNAFTIPMEEMIRRLGNGFDLTRELVQVQPQNTDSVQDPPERNNSFLNRILTLRRMRREQNTVIPQEDIVDVGLTPTSSTNSDVGESHRFSSPFRRSHAHRAATISNLTSALSSAERLVESYFHYHHAERNQEQSPPVDDRDSVSSIAAVIHSESQTVDTAIEIDSTVSLSTLSSRRRNDASRVSDMDSGESRAYRRRRLN</sequence>
<keyword evidence="6 10" id="KW-0863">Zinc-finger</keyword>
<evidence type="ECO:0000256" key="9">
    <source>
        <dbReference type="ARBA" id="ARBA00023136"/>
    </source>
</evidence>
<dbReference type="PROSITE" id="PS50089">
    <property type="entry name" value="ZF_RING_2"/>
    <property type="match status" value="1"/>
</dbReference>
<feature type="compositionally biased region" description="Basic and acidic residues" evidence="12">
    <location>
        <begin position="413"/>
        <end position="430"/>
    </location>
</feature>
<accession>A0A7J0FPF8</accession>